<sequence length="833" mass="90046">MPKCNFCDKKGLLIYPVRYAVACPAGAAGVPALSGNFKIEGAPQDIGTAKYTLRTLRAGYLYTYDEKRNRLKGYMVQPKGHLWNFPIEYMPMGPGIPFHCVDGGEVVRSHCVDVPHTPADPATNFWIGWSSVMWTKGLIKKAGDAAWRKKHMQCIDVPAMLAGGAKHTGEYKANFGKIAPFAAKGAAMRKAFSFSNTTATLEIQQHELGPVIAEIMATQAPHNKGFIVAVNDPVGITNDLSELAVPGLPAGFDEKMYHAKMVADLLDGAEKSVRAKARDGVVFSDELDENSKNSLDGGDPVNAGIKLWKIIKAGGLNNYTKQQEQDKQKYGADQAGRQNAAADHAWEELTHENGKPTLDEARLKSFPAEYQEAVLAFKPNYDKLINAHVDWLKSEQLANWMDGVHDATDISSGYAYSESVAQCVGKAVSTKPCADQLTAWLNSGKLSDTHNLYGRALLFNQNDIIAATEPHLKGSDIQFENILNVYKGALARVASRDAVKLVDRLALATANIIIKAISEGSYSVMRGLALAHLTLLGGVTIKASNVSAKDLSKWAIEQAKAQGIKLNTDRTQTRVDALKEAKSNVKKLPADRKLIAYELDIAQLERDERITAGSIRGIKVPGVDATQKWLGSSAPQEFHLGVVTAIVQLVALGFATQDLVNNDKFNQTETRTKMAMAIVSLGATIVDTVGSTVEKSTTHPMAVFLRQQWAVDVESAAKYAKGARVIGAAAGAVLGLFDILKNAPDAFGDGNETLGWLYRLNGALGIGIAIAAYFAIGAIFWPLLIVAFVVGIVIALVSSGLLKTWISRCEFSKGEKYPSFDDELKAYNHAVGA</sequence>
<feature type="domain" description="Toxin VasX N-terminal region" evidence="3">
    <location>
        <begin position="4"/>
        <end position="159"/>
    </location>
</feature>
<keyword evidence="1" id="KW-0472">Membrane</keyword>
<evidence type="ECO:0000313" key="5">
    <source>
        <dbReference type="Proteomes" id="UP000074561"/>
    </source>
</evidence>
<dbReference type="AlphaFoldDB" id="A0A127Q094"/>
<dbReference type="RefSeq" id="WP_061937804.1">
    <property type="nucleotide sequence ID" value="NZ_CP013234.1"/>
</dbReference>
<gene>
    <name evidence="4" type="ORF">CPter91_1093</name>
</gene>
<evidence type="ECO:0000259" key="3">
    <source>
        <dbReference type="Pfam" id="PF20249"/>
    </source>
</evidence>
<dbReference type="PATRIC" id="fig|279113.9.peg.1086"/>
<evidence type="ECO:0000313" key="4">
    <source>
        <dbReference type="EMBL" id="AMP03478.1"/>
    </source>
</evidence>
<dbReference type="Proteomes" id="UP000074561">
    <property type="component" value="Chromosome"/>
</dbReference>
<evidence type="ECO:0000256" key="1">
    <source>
        <dbReference type="SAM" id="Phobius"/>
    </source>
</evidence>
<keyword evidence="1" id="KW-1133">Transmembrane helix</keyword>
<dbReference type="NCBIfam" id="NF041559">
    <property type="entry name" value="BTH_I2691_fam"/>
    <property type="match status" value="1"/>
</dbReference>
<dbReference type="STRING" id="279113.CPter91_1093"/>
<dbReference type="Pfam" id="PF20249">
    <property type="entry name" value="VasX_N"/>
    <property type="match status" value="1"/>
</dbReference>
<dbReference type="OrthoDB" id="8664525at2"/>
<organism evidence="4 5">
    <name type="scientific">Collimonas pratensis</name>
    <dbReference type="NCBI Taxonomy" id="279113"/>
    <lineage>
        <taxon>Bacteria</taxon>
        <taxon>Pseudomonadati</taxon>
        <taxon>Pseudomonadota</taxon>
        <taxon>Betaproteobacteria</taxon>
        <taxon>Burkholderiales</taxon>
        <taxon>Oxalobacteraceae</taxon>
        <taxon>Collimonas</taxon>
    </lineage>
</organism>
<dbReference type="InterPro" id="IPR046864">
    <property type="entry name" value="VasX_N"/>
</dbReference>
<dbReference type="KEGG" id="cpra:CPter91_1093"/>
<dbReference type="InterPro" id="IPR048126">
    <property type="entry name" value="Toxin_VasX"/>
</dbReference>
<keyword evidence="2" id="KW-0732">Signal</keyword>
<accession>A0A127Q094</accession>
<name>A0A127Q094_9BURK</name>
<keyword evidence="1 4" id="KW-0812">Transmembrane</keyword>
<dbReference type="EMBL" id="CP013234">
    <property type="protein sequence ID" value="AMP03478.1"/>
    <property type="molecule type" value="Genomic_DNA"/>
</dbReference>
<protein>
    <submittedName>
        <fullName evidence="4">Putative transmembrane protein</fullName>
    </submittedName>
</protein>
<proteinExistence type="predicted"/>
<feature type="signal peptide" evidence="2">
    <location>
        <begin position="1"/>
        <end position="27"/>
    </location>
</feature>
<feature type="transmembrane region" description="Helical" evidence="1">
    <location>
        <begin position="785"/>
        <end position="806"/>
    </location>
</feature>
<evidence type="ECO:0000256" key="2">
    <source>
        <dbReference type="SAM" id="SignalP"/>
    </source>
</evidence>
<feature type="chain" id="PRO_5007277377" evidence="2">
    <location>
        <begin position="28"/>
        <end position="833"/>
    </location>
</feature>
<dbReference type="CDD" id="cd20707">
    <property type="entry name" value="MIX_III"/>
    <property type="match status" value="1"/>
</dbReference>
<reference evidence="4 5" key="1">
    <citation type="submission" date="2015-11" db="EMBL/GenBank/DDBJ databases">
        <title>Exploring the genomic traits of fungus-feeding bacterial genus Collimonas.</title>
        <authorList>
            <person name="Song C."/>
            <person name="Schmidt R."/>
            <person name="de Jager V."/>
            <person name="Krzyzanowska D."/>
            <person name="Jongedijk E."/>
            <person name="Cankar K."/>
            <person name="Beekwilder J."/>
            <person name="van Veen A."/>
            <person name="de Boer W."/>
            <person name="van Veen J.A."/>
            <person name="Garbeva P."/>
        </authorList>
    </citation>
    <scope>NUCLEOTIDE SEQUENCE [LARGE SCALE GENOMIC DNA]</scope>
    <source>
        <strain evidence="4 5">Ter91</strain>
    </source>
</reference>